<dbReference type="GO" id="GO:0004190">
    <property type="term" value="F:aspartic-type endopeptidase activity"/>
    <property type="evidence" value="ECO:0007669"/>
    <property type="project" value="InterPro"/>
</dbReference>
<feature type="disulfide bond" evidence="3">
    <location>
        <begin position="318"/>
        <end position="351"/>
    </location>
</feature>
<feature type="active site" evidence="2">
    <location>
        <position position="282"/>
    </location>
</feature>
<feature type="domain" description="Peptidase A1" evidence="5">
    <location>
        <begin position="64"/>
        <end position="388"/>
    </location>
</feature>
<name>A0A439DKW1_9PEZI</name>
<evidence type="ECO:0000259" key="5">
    <source>
        <dbReference type="PROSITE" id="PS51767"/>
    </source>
</evidence>
<reference evidence="6 7" key="1">
    <citation type="submission" date="2018-12" db="EMBL/GenBank/DDBJ databases">
        <title>Draft genome sequence of Xylaria grammica IHI A82.</title>
        <authorList>
            <person name="Buettner E."/>
            <person name="Kellner H."/>
        </authorList>
    </citation>
    <scope>NUCLEOTIDE SEQUENCE [LARGE SCALE GENOMIC DNA]</scope>
    <source>
        <strain evidence="6 7">IHI A82</strain>
    </source>
</reference>
<gene>
    <name evidence="6" type="ORF">EKO27_g71</name>
</gene>
<dbReference type="AlphaFoldDB" id="A0A439DKW1"/>
<evidence type="ECO:0000256" key="1">
    <source>
        <dbReference type="ARBA" id="ARBA00007447"/>
    </source>
</evidence>
<dbReference type="Gene3D" id="2.40.70.10">
    <property type="entry name" value="Acid Proteases"/>
    <property type="match status" value="2"/>
</dbReference>
<feature type="active site" evidence="2">
    <location>
        <position position="82"/>
    </location>
</feature>
<organism evidence="6 7">
    <name type="scientific">Xylaria grammica</name>
    <dbReference type="NCBI Taxonomy" id="363999"/>
    <lineage>
        <taxon>Eukaryota</taxon>
        <taxon>Fungi</taxon>
        <taxon>Dikarya</taxon>
        <taxon>Ascomycota</taxon>
        <taxon>Pezizomycotina</taxon>
        <taxon>Sordariomycetes</taxon>
        <taxon>Xylariomycetidae</taxon>
        <taxon>Xylariales</taxon>
        <taxon>Xylariaceae</taxon>
        <taxon>Xylaria</taxon>
    </lineage>
</organism>
<evidence type="ECO:0000313" key="7">
    <source>
        <dbReference type="Proteomes" id="UP000286045"/>
    </source>
</evidence>
<comment type="similarity">
    <text evidence="1">Belongs to the peptidase A1 family.</text>
</comment>
<keyword evidence="3" id="KW-1015">Disulfide bond</keyword>
<dbReference type="STRING" id="363999.A0A439DKW1"/>
<dbReference type="PANTHER" id="PTHR47966:SF65">
    <property type="entry name" value="ASPARTIC-TYPE ENDOPEPTIDASE"/>
    <property type="match status" value="1"/>
</dbReference>
<feature type="signal peptide" evidence="4">
    <location>
        <begin position="1"/>
        <end position="15"/>
    </location>
</feature>
<dbReference type="InterPro" id="IPR021109">
    <property type="entry name" value="Peptidase_aspartic_dom_sf"/>
</dbReference>
<dbReference type="PROSITE" id="PS51767">
    <property type="entry name" value="PEPTIDASE_A1"/>
    <property type="match status" value="1"/>
</dbReference>
<evidence type="ECO:0000256" key="3">
    <source>
        <dbReference type="PIRSR" id="PIRSR601461-2"/>
    </source>
</evidence>
<protein>
    <recommendedName>
        <fullName evidence="5">Peptidase A1 domain-containing protein</fullName>
    </recommendedName>
</protein>
<dbReference type="EMBL" id="RYZI01000001">
    <property type="protein sequence ID" value="RWA15032.1"/>
    <property type="molecule type" value="Genomic_DNA"/>
</dbReference>
<comment type="caution">
    <text evidence="6">The sequence shown here is derived from an EMBL/GenBank/DDBJ whole genome shotgun (WGS) entry which is preliminary data.</text>
</comment>
<dbReference type="InterPro" id="IPR001461">
    <property type="entry name" value="Aspartic_peptidase_A1"/>
</dbReference>
<dbReference type="Pfam" id="PF00026">
    <property type="entry name" value="Asp"/>
    <property type="match status" value="1"/>
</dbReference>
<evidence type="ECO:0000256" key="2">
    <source>
        <dbReference type="PIRSR" id="PIRSR601461-1"/>
    </source>
</evidence>
<evidence type="ECO:0000313" key="6">
    <source>
        <dbReference type="EMBL" id="RWA15032.1"/>
    </source>
</evidence>
<keyword evidence="7" id="KW-1185">Reference proteome</keyword>
<dbReference type="SUPFAM" id="SSF50630">
    <property type="entry name" value="Acid proteases"/>
    <property type="match status" value="1"/>
</dbReference>
<keyword evidence="4" id="KW-0732">Signal</keyword>
<dbReference type="PRINTS" id="PR00792">
    <property type="entry name" value="PEPSIN"/>
</dbReference>
<dbReference type="GO" id="GO:0006508">
    <property type="term" value="P:proteolysis"/>
    <property type="evidence" value="ECO:0007669"/>
    <property type="project" value="InterPro"/>
</dbReference>
<feature type="chain" id="PRO_5019127169" description="Peptidase A1 domain-containing protein" evidence="4">
    <location>
        <begin position="16"/>
        <end position="441"/>
    </location>
</feature>
<accession>A0A439DKW1</accession>
<dbReference type="Proteomes" id="UP000286045">
    <property type="component" value="Unassembled WGS sequence"/>
</dbReference>
<dbReference type="InterPro" id="IPR033121">
    <property type="entry name" value="PEPTIDASE_A1"/>
</dbReference>
<dbReference type="PANTHER" id="PTHR47966">
    <property type="entry name" value="BETA-SITE APP-CLEAVING ENZYME, ISOFORM A-RELATED"/>
    <property type="match status" value="1"/>
</dbReference>
<sequence>MILVFLLAFVAFVVASGTAHNRAHSLRLPIRSRDSSVLGTRDDPGYGNHPLKANATQRHYLSPYTVELAIGSPPQLVYPAIDLFANNLWVNPDCYAALSFEACCENGNYNPNASISAGDEDCSEPWEFSTLYGDASGCYVLDDVQFASADLGYIPIGIASSSWAQTAGRLGLGFGCEDGGDTVLDILKSLDLIATRQFSIALGSANPSANAPDDSSGVGLGELLFSGLNTRKYTGELQKLVSSPGPDGDSRYYVPLTSIGYSDPSNCELFDAFPPSRHAFFDYTSIISYLPWEYLETLNGFFPYVTYNLTEGVYQVPCYHRAQDASVDFNLGALTIHVPLRDFILEADGICYLGAVQSAVDDEVILGQSFLRGAYTAFDLDEQAIYIAQKMGCVLRNLRLFLLPFHLNIVLYDDALDKNAFTDLDDSFNNFNDFNDSNEPL</sequence>
<evidence type="ECO:0000256" key="4">
    <source>
        <dbReference type="SAM" id="SignalP"/>
    </source>
</evidence>
<proteinExistence type="inferred from homology"/>